<keyword evidence="13" id="KW-0675">Receptor</keyword>
<evidence type="ECO:0000313" key="16">
    <source>
        <dbReference type="Proteomes" id="UP001143400"/>
    </source>
</evidence>
<evidence type="ECO:0000313" key="15">
    <source>
        <dbReference type="Proteomes" id="UP000758856"/>
    </source>
</evidence>
<dbReference type="EMBL" id="JAFBCY010000003">
    <property type="protein sequence ID" value="MBM7852688.1"/>
    <property type="molecule type" value="Genomic_DNA"/>
</dbReference>
<dbReference type="RefSeq" id="WP_204951150.1">
    <property type="nucleotide sequence ID" value="NZ_BSFF01000003.1"/>
</dbReference>
<feature type="region of interest" description="Disordered" evidence="10">
    <location>
        <begin position="1"/>
        <end position="33"/>
    </location>
</feature>
<evidence type="ECO:0000259" key="12">
    <source>
        <dbReference type="Pfam" id="PF07715"/>
    </source>
</evidence>
<evidence type="ECO:0000313" key="14">
    <source>
        <dbReference type="EMBL" id="MBM7852688.1"/>
    </source>
</evidence>
<dbReference type="InterPro" id="IPR000531">
    <property type="entry name" value="Beta-barrel_TonB"/>
</dbReference>
<comment type="subcellular location">
    <subcellularLocation>
        <location evidence="1 8">Cell outer membrane</location>
        <topology evidence="1 8">Multi-pass membrane protein</topology>
    </subcellularLocation>
</comment>
<dbReference type="Gene3D" id="2.40.170.20">
    <property type="entry name" value="TonB-dependent receptor, beta-barrel domain"/>
    <property type="match status" value="1"/>
</dbReference>
<dbReference type="Proteomes" id="UP000758856">
    <property type="component" value="Unassembled WGS sequence"/>
</dbReference>
<evidence type="ECO:0000259" key="11">
    <source>
        <dbReference type="Pfam" id="PF00593"/>
    </source>
</evidence>
<organism evidence="13 16">
    <name type="scientific">Methylopila capsulata</name>
    <dbReference type="NCBI Taxonomy" id="61654"/>
    <lineage>
        <taxon>Bacteria</taxon>
        <taxon>Pseudomonadati</taxon>
        <taxon>Pseudomonadota</taxon>
        <taxon>Alphaproteobacteria</taxon>
        <taxon>Hyphomicrobiales</taxon>
        <taxon>Methylopilaceae</taxon>
        <taxon>Methylopila</taxon>
    </lineage>
</organism>
<dbReference type="PANTHER" id="PTHR30069">
    <property type="entry name" value="TONB-DEPENDENT OUTER MEMBRANE RECEPTOR"/>
    <property type="match status" value="1"/>
</dbReference>
<dbReference type="GO" id="GO:0015344">
    <property type="term" value="F:siderophore uptake transmembrane transporter activity"/>
    <property type="evidence" value="ECO:0007669"/>
    <property type="project" value="TreeGrafter"/>
</dbReference>
<comment type="similarity">
    <text evidence="8 9">Belongs to the TonB-dependent receptor family.</text>
</comment>
<keyword evidence="2 8" id="KW-0813">Transport</keyword>
<keyword evidence="15" id="KW-1185">Reference proteome</keyword>
<accession>A0A9W6IUN2</accession>
<keyword evidence="4 8" id="KW-0812">Transmembrane</keyword>
<evidence type="ECO:0000256" key="7">
    <source>
        <dbReference type="ARBA" id="ARBA00023237"/>
    </source>
</evidence>
<dbReference type="PANTHER" id="PTHR30069:SF40">
    <property type="entry name" value="TONB-DEPENDENT RECEPTOR NMB0964-RELATED"/>
    <property type="match status" value="1"/>
</dbReference>
<evidence type="ECO:0000256" key="10">
    <source>
        <dbReference type="SAM" id="MobiDB-lite"/>
    </source>
</evidence>
<reference evidence="13" key="3">
    <citation type="submission" date="2023-01" db="EMBL/GenBank/DDBJ databases">
        <authorList>
            <person name="Sun Q."/>
            <person name="Evtushenko L."/>
        </authorList>
    </citation>
    <scope>NUCLEOTIDE SEQUENCE</scope>
    <source>
        <strain evidence="13">VKM B-1606</strain>
    </source>
</reference>
<dbReference type="AlphaFoldDB" id="A0A9W6IUN2"/>
<evidence type="ECO:0000256" key="9">
    <source>
        <dbReference type="RuleBase" id="RU003357"/>
    </source>
</evidence>
<name>A0A9W6IUN2_9HYPH</name>
<keyword evidence="5 9" id="KW-0798">TonB box</keyword>
<dbReference type="GO" id="GO:0009279">
    <property type="term" value="C:cell outer membrane"/>
    <property type="evidence" value="ECO:0007669"/>
    <property type="project" value="UniProtKB-SubCell"/>
</dbReference>
<evidence type="ECO:0000256" key="6">
    <source>
        <dbReference type="ARBA" id="ARBA00023136"/>
    </source>
</evidence>
<dbReference type="PROSITE" id="PS52016">
    <property type="entry name" value="TONB_DEPENDENT_REC_3"/>
    <property type="match status" value="1"/>
</dbReference>
<sequence>MSAGEGRAQEATELEEIFVTAPSPIRSGGRPAGGSDLDGVLPVVTDAFAPVTVVPRDEIVRRQPFSLGDALRDKPGLSGSTFAPGAADRPIIRGLEGQRVRILENGLGVHDVSALGEDHAVPVNPLVADQIEVIRGPATLRYGSSAIGGVVSVENGRIPQAEPAGGYSAEAIAGLSSVDRGRSVAARIDAGHNGFVLHADGFATKSGNYDTPDGRQANSATRSTGGAVGLSKVFDRGYIGLSYSHYDAFYHVPGGESAELNTRLDPRQDKLQAQGEYRFEGGPFEAVRFWINASRYKHRELGLEEHDHDHGHDHDHEEAAEDGVHGVFRNREAEARVELQHAPVALSFGGLTGAFGVQAGRGKLKTSGEAEGLIAPTETKTVAAYVFEQLDVGGGFKVQGAARIEHADVDGTATTFPGLLPDGSDPVNRGRDRRFTPVSGSIGLLQHLPHGFVASLTGQYVERAPSGLELFSRGSHHAAGLFEIGNPNLKLEKATSVELGLRRAEGPLRLDASAYYTRYSGFIYRRLTGVQCGHDFDSCGEEDEFDQSVYSQKNARFYGAEISAQFDAVTMGRHVFGVDGQYDFVRAKFTDGANVPRIPPHRLGGGVFWRSEDGFYARVGLLHAFAQSRTGELESRTPGYDNLKAEFSYTRAFNREATRITSITVGLVGDNLLNDRIRNAASFKKDEILLPGAGVRAFVRARF</sequence>
<evidence type="ECO:0000313" key="13">
    <source>
        <dbReference type="EMBL" id="GLK56896.1"/>
    </source>
</evidence>
<dbReference type="InterPro" id="IPR012910">
    <property type="entry name" value="Plug_dom"/>
</dbReference>
<dbReference type="InterPro" id="IPR036942">
    <property type="entry name" value="Beta-barrel_TonB_sf"/>
</dbReference>
<reference evidence="14 15" key="2">
    <citation type="submission" date="2021-01" db="EMBL/GenBank/DDBJ databases">
        <title>Genomic Encyclopedia of Type Strains, Phase IV (KMG-IV): sequencing the most valuable type-strain genomes for metagenomic binning, comparative biology and taxonomic classification.</title>
        <authorList>
            <person name="Goeker M."/>
        </authorList>
    </citation>
    <scope>NUCLEOTIDE SEQUENCE [LARGE SCALE GENOMIC DNA]</scope>
    <source>
        <strain evidence="14 15">DSM 6130</strain>
    </source>
</reference>
<evidence type="ECO:0000256" key="1">
    <source>
        <dbReference type="ARBA" id="ARBA00004571"/>
    </source>
</evidence>
<protein>
    <submittedName>
        <fullName evidence="14">Iron complex outermembrane receptor protein</fullName>
    </submittedName>
    <submittedName>
        <fullName evidence="13">TonB-dependent receptor</fullName>
    </submittedName>
</protein>
<feature type="domain" description="TonB-dependent receptor plug" evidence="12">
    <location>
        <begin position="46"/>
        <end position="150"/>
    </location>
</feature>
<comment type="caution">
    <text evidence="13">The sequence shown here is derived from an EMBL/GenBank/DDBJ whole genome shotgun (WGS) entry which is preliminary data.</text>
</comment>
<dbReference type="InterPro" id="IPR039426">
    <property type="entry name" value="TonB-dep_rcpt-like"/>
</dbReference>
<evidence type="ECO:0000256" key="5">
    <source>
        <dbReference type="ARBA" id="ARBA00023077"/>
    </source>
</evidence>
<dbReference type="Pfam" id="PF07715">
    <property type="entry name" value="Plug"/>
    <property type="match status" value="1"/>
</dbReference>
<dbReference type="Pfam" id="PF00593">
    <property type="entry name" value="TonB_dep_Rec_b-barrel"/>
    <property type="match status" value="1"/>
</dbReference>
<keyword evidence="7 8" id="KW-0998">Cell outer membrane</keyword>
<keyword evidence="6 8" id="KW-0472">Membrane</keyword>
<dbReference type="EMBL" id="BSFF01000003">
    <property type="protein sequence ID" value="GLK56896.1"/>
    <property type="molecule type" value="Genomic_DNA"/>
</dbReference>
<proteinExistence type="inferred from homology"/>
<dbReference type="Gene3D" id="2.170.130.10">
    <property type="entry name" value="TonB-dependent receptor, plug domain"/>
    <property type="match status" value="1"/>
</dbReference>
<evidence type="ECO:0000256" key="8">
    <source>
        <dbReference type="PROSITE-ProRule" id="PRU01360"/>
    </source>
</evidence>
<feature type="domain" description="TonB-dependent receptor-like beta-barrel" evidence="11">
    <location>
        <begin position="195"/>
        <end position="672"/>
    </location>
</feature>
<evidence type="ECO:0000256" key="4">
    <source>
        <dbReference type="ARBA" id="ARBA00022692"/>
    </source>
</evidence>
<dbReference type="SUPFAM" id="SSF56935">
    <property type="entry name" value="Porins"/>
    <property type="match status" value="1"/>
</dbReference>
<dbReference type="Proteomes" id="UP001143400">
    <property type="component" value="Unassembled WGS sequence"/>
</dbReference>
<evidence type="ECO:0000256" key="2">
    <source>
        <dbReference type="ARBA" id="ARBA00022448"/>
    </source>
</evidence>
<dbReference type="InterPro" id="IPR037066">
    <property type="entry name" value="Plug_dom_sf"/>
</dbReference>
<keyword evidence="3 8" id="KW-1134">Transmembrane beta strand</keyword>
<reference evidence="13" key="1">
    <citation type="journal article" date="2014" name="Int. J. Syst. Evol. Microbiol.">
        <title>Complete genome sequence of Corynebacterium casei LMG S-19264T (=DSM 44701T), isolated from a smear-ripened cheese.</title>
        <authorList>
            <consortium name="US DOE Joint Genome Institute (JGI-PGF)"/>
            <person name="Walter F."/>
            <person name="Albersmeier A."/>
            <person name="Kalinowski J."/>
            <person name="Ruckert C."/>
        </authorList>
    </citation>
    <scope>NUCLEOTIDE SEQUENCE</scope>
    <source>
        <strain evidence="13">VKM B-1606</strain>
    </source>
</reference>
<dbReference type="GO" id="GO:0044718">
    <property type="term" value="P:siderophore transmembrane transport"/>
    <property type="evidence" value="ECO:0007669"/>
    <property type="project" value="TreeGrafter"/>
</dbReference>
<evidence type="ECO:0000256" key="3">
    <source>
        <dbReference type="ARBA" id="ARBA00022452"/>
    </source>
</evidence>
<gene>
    <name evidence="13" type="ORF">GCM10008170_29150</name>
    <name evidence="14" type="ORF">JOD31_002930</name>
</gene>